<name>A0A255YR89_9PROT</name>
<dbReference type="InterPro" id="IPR015421">
    <property type="entry name" value="PyrdxlP-dep_Trfase_major"/>
</dbReference>
<sequence length="459" mass="48336">MSDWMPPALPSGVPLYKAIADAIAADITSGALPPGTRLPTHRALAEAMGIDLTTVTRAYTEARIRGLVEAATGRGTYVAGAASPQRTKVELDLSMNLPPQPASANLALRLGRAMAGLTRRSDLSSLLNYQPSGGGDGDRRAGATWLSPRIPDLDAGRVLVTGGAQACLTALLAVLCDWGGHILSDPFSYPGFRMAAQLRGLYVTPVQNDAMGMVPEALASVVRDAGGPVAVYLIPTAQNPTGTTMPLERRHALVKVAREHNLILIEDDAYGMLADPALPPLAALAPERVWHIASLSKCLTPGLRVAYLVMPPGADVPAVRLHLRGTAQMAPPLSVAVATGWIEDGTAQEILAAIRQEAEERQAIARRELPLGSLSAHPQGHHGWITLPPFWTDRAFAEAARKMGAAVIPGAAFAMAPEPPARFVRVGLGAAPDQQALTVALRRLAALMRNGPVAEEEVV</sequence>
<keyword evidence="2" id="KW-0663">Pyridoxal phosphate</keyword>
<dbReference type="CDD" id="cd07377">
    <property type="entry name" value="WHTH_GntR"/>
    <property type="match status" value="1"/>
</dbReference>
<gene>
    <name evidence="7" type="ORF">CHU95_21695</name>
</gene>
<dbReference type="SUPFAM" id="SSF46785">
    <property type="entry name" value="Winged helix' DNA-binding domain"/>
    <property type="match status" value="1"/>
</dbReference>
<dbReference type="Pfam" id="PF00155">
    <property type="entry name" value="Aminotran_1_2"/>
    <property type="match status" value="1"/>
</dbReference>
<dbReference type="CDD" id="cd00609">
    <property type="entry name" value="AAT_like"/>
    <property type="match status" value="1"/>
</dbReference>
<dbReference type="RefSeq" id="WP_094458472.1">
    <property type="nucleotide sequence ID" value="NZ_NOXU01000032.1"/>
</dbReference>
<evidence type="ECO:0000256" key="5">
    <source>
        <dbReference type="ARBA" id="ARBA00023163"/>
    </source>
</evidence>
<keyword evidence="4" id="KW-0238">DNA-binding</keyword>
<dbReference type="SUPFAM" id="SSF53383">
    <property type="entry name" value="PLP-dependent transferases"/>
    <property type="match status" value="1"/>
</dbReference>
<dbReference type="PANTHER" id="PTHR46577:SF1">
    <property type="entry name" value="HTH-TYPE TRANSCRIPTIONAL REGULATORY PROTEIN GABR"/>
    <property type="match status" value="1"/>
</dbReference>
<reference evidence="7 8" key="1">
    <citation type="submission" date="2017-07" db="EMBL/GenBank/DDBJ databases">
        <title>Niveispirillum cyanobacteriorum sp. nov., isolated from cyanobacterial aggregates in a eutrophic lake.</title>
        <authorList>
            <person name="Cai H."/>
        </authorList>
    </citation>
    <scope>NUCLEOTIDE SEQUENCE [LARGE SCALE GENOMIC DNA]</scope>
    <source>
        <strain evidence="8">TH1-14</strain>
    </source>
</reference>
<dbReference type="OrthoDB" id="9804020at2"/>
<dbReference type="Pfam" id="PF00392">
    <property type="entry name" value="GntR"/>
    <property type="match status" value="1"/>
</dbReference>
<evidence type="ECO:0000313" key="8">
    <source>
        <dbReference type="Proteomes" id="UP000216998"/>
    </source>
</evidence>
<proteinExistence type="inferred from homology"/>
<dbReference type="EMBL" id="NOXU01000032">
    <property type="protein sequence ID" value="OYQ31747.1"/>
    <property type="molecule type" value="Genomic_DNA"/>
</dbReference>
<dbReference type="PANTHER" id="PTHR46577">
    <property type="entry name" value="HTH-TYPE TRANSCRIPTIONAL REGULATORY PROTEIN GABR"/>
    <property type="match status" value="1"/>
</dbReference>
<feature type="domain" description="HTH gntR-type" evidence="6">
    <location>
        <begin position="13"/>
        <end position="81"/>
    </location>
</feature>
<keyword evidence="8" id="KW-1185">Reference proteome</keyword>
<evidence type="ECO:0000256" key="3">
    <source>
        <dbReference type="ARBA" id="ARBA00023015"/>
    </source>
</evidence>
<evidence type="ECO:0000256" key="4">
    <source>
        <dbReference type="ARBA" id="ARBA00023125"/>
    </source>
</evidence>
<dbReference type="InterPro" id="IPR036388">
    <property type="entry name" value="WH-like_DNA-bd_sf"/>
</dbReference>
<dbReference type="Gene3D" id="3.40.640.10">
    <property type="entry name" value="Type I PLP-dependent aspartate aminotransferase-like (Major domain)"/>
    <property type="match status" value="1"/>
</dbReference>
<dbReference type="InterPro" id="IPR036390">
    <property type="entry name" value="WH_DNA-bd_sf"/>
</dbReference>
<keyword evidence="3" id="KW-0805">Transcription regulation</keyword>
<organism evidence="7 8">
    <name type="scientific">Niveispirillum lacus</name>
    <dbReference type="NCBI Taxonomy" id="1981099"/>
    <lineage>
        <taxon>Bacteria</taxon>
        <taxon>Pseudomonadati</taxon>
        <taxon>Pseudomonadota</taxon>
        <taxon>Alphaproteobacteria</taxon>
        <taxon>Rhodospirillales</taxon>
        <taxon>Azospirillaceae</taxon>
        <taxon>Niveispirillum</taxon>
    </lineage>
</organism>
<comment type="similarity">
    <text evidence="1">In the C-terminal section; belongs to the class-I pyridoxal-phosphate-dependent aminotransferase family.</text>
</comment>
<dbReference type="SMART" id="SM00345">
    <property type="entry name" value="HTH_GNTR"/>
    <property type="match status" value="1"/>
</dbReference>
<dbReference type="GO" id="GO:0003677">
    <property type="term" value="F:DNA binding"/>
    <property type="evidence" value="ECO:0007669"/>
    <property type="project" value="UniProtKB-KW"/>
</dbReference>
<comment type="caution">
    <text evidence="7">The sequence shown here is derived from an EMBL/GenBank/DDBJ whole genome shotgun (WGS) entry which is preliminary data.</text>
</comment>
<evidence type="ECO:0000256" key="1">
    <source>
        <dbReference type="ARBA" id="ARBA00005384"/>
    </source>
</evidence>
<dbReference type="InterPro" id="IPR015424">
    <property type="entry name" value="PyrdxlP-dep_Trfase"/>
</dbReference>
<keyword evidence="5" id="KW-0804">Transcription</keyword>
<evidence type="ECO:0000259" key="6">
    <source>
        <dbReference type="PROSITE" id="PS50949"/>
    </source>
</evidence>
<dbReference type="GO" id="GO:0003700">
    <property type="term" value="F:DNA-binding transcription factor activity"/>
    <property type="evidence" value="ECO:0007669"/>
    <property type="project" value="InterPro"/>
</dbReference>
<dbReference type="AlphaFoldDB" id="A0A255YR89"/>
<dbReference type="InterPro" id="IPR004839">
    <property type="entry name" value="Aminotransferase_I/II_large"/>
</dbReference>
<dbReference type="InterPro" id="IPR000524">
    <property type="entry name" value="Tscrpt_reg_HTH_GntR"/>
</dbReference>
<evidence type="ECO:0000256" key="2">
    <source>
        <dbReference type="ARBA" id="ARBA00022898"/>
    </source>
</evidence>
<protein>
    <recommendedName>
        <fullName evidence="6">HTH gntR-type domain-containing protein</fullName>
    </recommendedName>
</protein>
<dbReference type="Proteomes" id="UP000216998">
    <property type="component" value="Unassembled WGS sequence"/>
</dbReference>
<dbReference type="GO" id="GO:0030170">
    <property type="term" value="F:pyridoxal phosphate binding"/>
    <property type="evidence" value="ECO:0007669"/>
    <property type="project" value="InterPro"/>
</dbReference>
<dbReference type="PROSITE" id="PS50949">
    <property type="entry name" value="HTH_GNTR"/>
    <property type="match status" value="1"/>
</dbReference>
<dbReference type="InterPro" id="IPR051446">
    <property type="entry name" value="HTH_trans_reg/aminotransferase"/>
</dbReference>
<accession>A0A255YR89</accession>
<evidence type="ECO:0000313" key="7">
    <source>
        <dbReference type="EMBL" id="OYQ31747.1"/>
    </source>
</evidence>
<dbReference type="Gene3D" id="1.10.10.10">
    <property type="entry name" value="Winged helix-like DNA-binding domain superfamily/Winged helix DNA-binding domain"/>
    <property type="match status" value="1"/>
</dbReference>